<dbReference type="RefSeq" id="WP_245994342.1">
    <property type="nucleotide sequence ID" value="NZ_RJVA01000011.1"/>
</dbReference>
<keyword evidence="3" id="KW-1185">Reference proteome</keyword>
<dbReference type="SUPFAM" id="SSF46785">
    <property type="entry name" value="Winged helix' DNA-binding domain"/>
    <property type="match status" value="1"/>
</dbReference>
<dbReference type="Proteomes" id="UP000276223">
    <property type="component" value="Unassembled WGS sequence"/>
</dbReference>
<evidence type="ECO:0000259" key="1">
    <source>
        <dbReference type="PROSITE" id="PS50931"/>
    </source>
</evidence>
<evidence type="ECO:0000313" key="3">
    <source>
        <dbReference type="Proteomes" id="UP000276223"/>
    </source>
</evidence>
<evidence type="ECO:0000313" key="2">
    <source>
        <dbReference type="EMBL" id="ROQ93560.1"/>
    </source>
</evidence>
<comment type="caution">
    <text evidence="2">The sequence shown here is derived from an EMBL/GenBank/DDBJ whole genome shotgun (WGS) entry which is preliminary data.</text>
</comment>
<dbReference type="PROSITE" id="PS50931">
    <property type="entry name" value="HTH_LYSR"/>
    <property type="match status" value="1"/>
</dbReference>
<gene>
    <name evidence="2" type="ORF">EDC27_1588</name>
</gene>
<dbReference type="AlphaFoldDB" id="A0A3N1UXZ7"/>
<proteinExistence type="predicted"/>
<accession>A0A3N1UXZ7</accession>
<sequence>MARRAAPKEGGNSVGLDKKLIVHCKVWVEDDTGALVFGAGRLRILEAVERAGSIIGAAKELGMSYSAVWGKIRATEERLGCPVLNKKIGGIKGGGSALTPFAKDLLERFRTLEERTQEAAERIFEDIFGKSSLPGSP</sequence>
<dbReference type="Pfam" id="PF00126">
    <property type="entry name" value="HTH_1"/>
    <property type="match status" value="1"/>
</dbReference>
<dbReference type="InterPro" id="IPR036388">
    <property type="entry name" value="WH-like_DNA-bd_sf"/>
</dbReference>
<dbReference type="PANTHER" id="PTHR30432">
    <property type="entry name" value="TRANSCRIPTIONAL REGULATOR MODE"/>
    <property type="match status" value="1"/>
</dbReference>
<dbReference type="Gene3D" id="1.10.10.10">
    <property type="entry name" value="Winged helix-like DNA-binding domain superfamily/Winged helix DNA-binding domain"/>
    <property type="match status" value="1"/>
</dbReference>
<dbReference type="InterPro" id="IPR036390">
    <property type="entry name" value="WH_DNA-bd_sf"/>
</dbReference>
<dbReference type="GO" id="GO:0003700">
    <property type="term" value="F:DNA-binding transcription factor activity"/>
    <property type="evidence" value="ECO:0007669"/>
    <property type="project" value="InterPro"/>
</dbReference>
<feature type="domain" description="HTH lysR-type" evidence="1">
    <location>
        <begin position="42"/>
        <end position="94"/>
    </location>
</feature>
<dbReference type="EMBL" id="RJVA01000011">
    <property type="protein sequence ID" value="ROQ93560.1"/>
    <property type="molecule type" value="Genomic_DNA"/>
</dbReference>
<organism evidence="2 3">
    <name type="scientific">Desulfosoma caldarium</name>
    <dbReference type="NCBI Taxonomy" id="610254"/>
    <lineage>
        <taxon>Bacteria</taxon>
        <taxon>Pseudomonadati</taxon>
        <taxon>Thermodesulfobacteriota</taxon>
        <taxon>Syntrophobacteria</taxon>
        <taxon>Syntrophobacterales</taxon>
        <taxon>Syntrophobacteraceae</taxon>
        <taxon>Desulfosoma</taxon>
    </lineage>
</organism>
<name>A0A3N1UXZ7_9BACT</name>
<dbReference type="InterPro" id="IPR051815">
    <property type="entry name" value="Molybdate_resp_trans_reg"/>
</dbReference>
<dbReference type="InterPro" id="IPR000847">
    <property type="entry name" value="LysR_HTH_N"/>
</dbReference>
<dbReference type="PANTHER" id="PTHR30432:SF1">
    <property type="entry name" value="DNA-BINDING TRANSCRIPTIONAL DUAL REGULATOR MODE"/>
    <property type="match status" value="1"/>
</dbReference>
<protein>
    <submittedName>
        <fullName evidence="2">Molybdate transport system regulatory protein</fullName>
    </submittedName>
</protein>
<reference evidence="2 3" key="1">
    <citation type="submission" date="2018-11" db="EMBL/GenBank/DDBJ databases">
        <title>Genomic Encyclopedia of Type Strains, Phase IV (KMG-IV): sequencing the most valuable type-strain genomes for metagenomic binning, comparative biology and taxonomic classification.</title>
        <authorList>
            <person name="Goeker M."/>
        </authorList>
    </citation>
    <scope>NUCLEOTIDE SEQUENCE [LARGE SCALE GENOMIC DNA]</scope>
    <source>
        <strain evidence="2 3">DSM 22027</strain>
    </source>
</reference>